<dbReference type="UniPathway" id="UPA00070"/>
<keyword evidence="9 11" id="KW-0665">Pyrimidine biosynthesis</keyword>
<feature type="domain" description="Dihydroorotate dehydrogenase catalytic" evidence="13">
    <location>
        <begin position="82"/>
        <end position="365"/>
    </location>
</feature>
<proteinExistence type="inferred from homology"/>
<dbReference type="AlphaFoldDB" id="A0A6G1K217"/>
<comment type="similarity">
    <text evidence="4 11">Belongs to the dihydroorotate dehydrogenase family. Type 1 subfamily.</text>
</comment>
<evidence type="ECO:0000256" key="3">
    <source>
        <dbReference type="ARBA" id="ARBA00004725"/>
    </source>
</evidence>
<comment type="subcellular location">
    <subcellularLocation>
        <location evidence="2 11">Cytoplasm</location>
    </subcellularLocation>
</comment>
<dbReference type="OrthoDB" id="14784at2759"/>
<evidence type="ECO:0000313" key="15">
    <source>
        <dbReference type="Proteomes" id="UP000799428"/>
    </source>
</evidence>
<comment type="catalytic activity">
    <reaction evidence="11">
        <text>(S)-dihydroorotate + fumarate = orotate + succinate</text>
        <dbReference type="Rhea" id="RHEA:30059"/>
        <dbReference type="ChEBI" id="CHEBI:29806"/>
        <dbReference type="ChEBI" id="CHEBI:30031"/>
        <dbReference type="ChEBI" id="CHEBI:30839"/>
        <dbReference type="ChEBI" id="CHEBI:30864"/>
        <dbReference type="EC" id="1.3.98.1"/>
    </reaction>
</comment>
<accession>A0A6G1K217</accession>
<feature type="region of interest" description="Disordered" evidence="12">
    <location>
        <begin position="64"/>
        <end position="86"/>
    </location>
</feature>
<evidence type="ECO:0000256" key="12">
    <source>
        <dbReference type="SAM" id="MobiDB-lite"/>
    </source>
</evidence>
<comment type="pathway">
    <text evidence="3 11">Pyrimidine metabolism; UMP biosynthesis via de novo pathway.</text>
</comment>
<evidence type="ECO:0000256" key="2">
    <source>
        <dbReference type="ARBA" id="ARBA00004496"/>
    </source>
</evidence>
<dbReference type="Proteomes" id="UP000799428">
    <property type="component" value="Unassembled WGS sequence"/>
</dbReference>
<evidence type="ECO:0000256" key="5">
    <source>
        <dbReference type="ARBA" id="ARBA00021374"/>
    </source>
</evidence>
<evidence type="ECO:0000313" key="14">
    <source>
        <dbReference type="EMBL" id="KAF2706894.1"/>
    </source>
</evidence>
<dbReference type="Gene3D" id="3.20.20.70">
    <property type="entry name" value="Aldolase class I"/>
    <property type="match status" value="1"/>
</dbReference>
<dbReference type="GO" id="GO:0005737">
    <property type="term" value="C:cytoplasm"/>
    <property type="evidence" value="ECO:0007669"/>
    <property type="project" value="UniProtKB-SubCell"/>
</dbReference>
<keyword evidence="7 11" id="KW-0285">Flavoprotein</keyword>
<organism evidence="14 15">
    <name type="scientific">Pleomassaria siparia CBS 279.74</name>
    <dbReference type="NCBI Taxonomy" id="1314801"/>
    <lineage>
        <taxon>Eukaryota</taxon>
        <taxon>Fungi</taxon>
        <taxon>Dikarya</taxon>
        <taxon>Ascomycota</taxon>
        <taxon>Pezizomycotina</taxon>
        <taxon>Dothideomycetes</taxon>
        <taxon>Pleosporomycetidae</taxon>
        <taxon>Pleosporales</taxon>
        <taxon>Pleomassariaceae</taxon>
        <taxon>Pleomassaria</taxon>
    </lineage>
</organism>
<dbReference type="PANTHER" id="PTHR48109">
    <property type="entry name" value="DIHYDROOROTATE DEHYDROGENASE (QUINONE), MITOCHONDRIAL-RELATED"/>
    <property type="match status" value="1"/>
</dbReference>
<dbReference type="InterPro" id="IPR050074">
    <property type="entry name" value="DHO_dehydrogenase"/>
</dbReference>
<comment type="subunit">
    <text evidence="11">Homodimer.</text>
</comment>
<evidence type="ECO:0000256" key="10">
    <source>
        <dbReference type="ARBA" id="ARBA00023002"/>
    </source>
</evidence>
<dbReference type="GO" id="GO:0006207">
    <property type="term" value="P:'de novo' pyrimidine nucleobase biosynthetic process"/>
    <property type="evidence" value="ECO:0007669"/>
    <property type="project" value="TreeGrafter"/>
</dbReference>
<dbReference type="SUPFAM" id="SSF51395">
    <property type="entry name" value="FMN-linked oxidoreductases"/>
    <property type="match status" value="1"/>
</dbReference>
<keyword evidence="10 11" id="KW-0560">Oxidoreductase</keyword>
<dbReference type="GO" id="GO:0044205">
    <property type="term" value="P:'de novo' UMP biosynthetic process"/>
    <property type="evidence" value="ECO:0007669"/>
    <property type="project" value="UniProtKB-UniPathway"/>
</dbReference>
<evidence type="ECO:0000256" key="4">
    <source>
        <dbReference type="ARBA" id="ARBA00008008"/>
    </source>
</evidence>
<evidence type="ECO:0000256" key="11">
    <source>
        <dbReference type="RuleBase" id="RU364042"/>
    </source>
</evidence>
<dbReference type="Pfam" id="PF01180">
    <property type="entry name" value="DHO_dh"/>
    <property type="match status" value="1"/>
</dbReference>
<keyword evidence="8 11" id="KW-0288">FMN</keyword>
<evidence type="ECO:0000256" key="8">
    <source>
        <dbReference type="ARBA" id="ARBA00022643"/>
    </source>
</evidence>
<reference evidence="14" key="1">
    <citation type="journal article" date="2020" name="Stud. Mycol.">
        <title>101 Dothideomycetes genomes: a test case for predicting lifestyles and emergence of pathogens.</title>
        <authorList>
            <person name="Haridas S."/>
            <person name="Albert R."/>
            <person name="Binder M."/>
            <person name="Bloem J."/>
            <person name="Labutti K."/>
            <person name="Salamov A."/>
            <person name="Andreopoulos B."/>
            <person name="Baker S."/>
            <person name="Barry K."/>
            <person name="Bills G."/>
            <person name="Bluhm B."/>
            <person name="Cannon C."/>
            <person name="Castanera R."/>
            <person name="Culley D."/>
            <person name="Daum C."/>
            <person name="Ezra D."/>
            <person name="Gonzalez J."/>
            <person name="Henrissat B."/>
            <person name="Kuo A."/>
            <person name="Liang C."/>
            <person name="Lipzen A."/>
            <person name="Lutzoni F."/>
            <person name="Magnuson J."/>
            <person name="Mondo S."/>
            <person name="Nolan M."/>
            <person name="Ohm R."/>
            <person name="Pangilinan J."/>
            <person name="Park H.-J."/>
            <person name="Ramirez L."/>
            <person name="Alfaro M."/>
            <person name="Sun H."/>
            <person name="Tritt A."/>
            <person name="Yoshinaga Y."/>
            <person name="Zwiers L.-H."/>
            <person name="Turgeon B."/>
            <person name="Goodwin S."/>
            <person name="Spatafora J."/>
            <person name="Crous P."/>
            <person name="Grigoriev I."/>
        </authorList>
    </citation>
    <scope>NUCLEOTIDE SEQUENCE</scope>
    <source>
        <strain evidence="14">CBS 279.74</strain>
    </source>
</reference>
<dbReference type="InterPro" id="IPR013785">
    <property type="entry name" value="Aldolase_TIM"/>
</dbReference>
<dbReference type="EMBL" id="MU005775">
    <property type="protein sequence ID" value="KAF2706894.1"/>
    <property type="molecule type" value="Genomic_DNA"/>
</dbReference>
<dbReference type="PANTHER" id="PTHR48109:SF1">
    <property type="entry name" value="DIHYDROOROTATE DEHYDROGENASE (FUMARATE)"/>
    <property type="match status" value="1"/>
</dbReference>
<comment type="cofactor">
    <cofactor evidence="1 11">
        <name>FMN</name>
        <dbReference type="ChEBI" id="CHEBI:58210"/>
    </cofactor>
</comment>
<name>A0A6G1K217_9PLEO</name>
<dbReference type="InterPro" id="IPR033886">
    <property type="entry name" value="DHOD_1A"/>
</dbReference>
<dbReference type="CDD" id="cd04741">
    <property type="entry name" value="DHOD_1A_like"/>
    <property type="match status" value="1"/>
</dbReference>
<comment type="function">
    <text evidence="11">Catalyzes the conversion of dihydroorotate to orotate with fumarate as the electron acceptor.</text>
</comment>
<keyword evidence="15" id="KW-1185">Reference proteome</keyword>
<dbReference type="GO" id="GO:1990663">
    <property type="term" value="F:dihydroorotate dehydrogenase (fumarate) activity"/>
    <property type="evidence" value="ECO:0007669"/>
    <property type="project" value="UniProtKB-EC"/>
</dbReference>
<evidence type="ECO:0000256" key="1">
    <source>
        <dbReference type="ARBA" id="ARBA00001917"/>
    </source>
</evidence>
<evidence type="ECO:0000256" key="6">
    <source>
        <dbReference type="ARBA" id="ARBA00022490"/>
    </source>
</evidence>
<dbReference type="Gene3D" id="2.30.26.10">
    <property type="entry name" value="Dihydroorotate Dehydrogenase A, chain A, domain 2"/>
    <property type="match status" value="1"/>
</dbReference>
<keyword evidence="6 11" id="KW-0963">Cytoplasm</keyword>
<sequence>MSVRKRHLTIQPPLLNSANPWCTSLEQLQELYDCPYTGAVTTRTSLWPTGFQHNEDIHQFTFYNPSTHQSAGTNPTESGPTDQTGSLNTIGYSPLSLYEYVNFVQTISDGLPDAPSSPEPKPFIISVTGTVEDVAECYKLIQALQSRVKMQLAMEVNLSCPNILHQSPPAYDSTTLLSYINALKLTLMTQSGPDVTTGQQKLHVQIGIKTPPYTYHEQFKNLIDALLASSNDARHTGVDCPISFITATNTLGSSLLLTPSALADPAWKPEDQFTHTLKSATGAGIGGLAGAPLHPLALGNVYTIRQLLSQHEVLRDIQIIGVGGVEDVDGYRRMRAVGADSVGVGTALGRIGVKIFEQIGEGLQQH</sequence>
<dbReference type="EC" id="1.3.98.1" evidence="11"/>
<dbReference type="InterPro" id="IPR023359">
    <property type="entry name" value="Dihydro_DH_chainA_dom2"/>
</dbReference>
<evidence type="ECO:0000256" key="7">
    <source>
        <dbReference type="ARBA" id="ARBA00022630"/>
    </source>
</evidence>
<protein>
    <recommendedName>
        <fullName evidence="5 11">Dihydroorotate dehydrogenase (fumarate)</fullName>
        <ecNumber evidence="11">1.3.98.1</ecNumber>
    </recommendedName>
    <alternativeName>
        <fullName evidence="11">Dihydroorotate oxidase</fullName>
    </alternativeName>
</protein>
<dbReference type="InterPro" id="IPR005720">
    <property type="entry name" value="Dihydroorotate_DH_cat"/>
</dbReference>
<evidence type="ECO:0000259" key="13">
    <source>
        <dbReference type="Pfam" id="PF01180"/>
    </source>
</evidence>
<gene>
    <name evidence="14" type="ORF">K504DRAFT_459324</name>
</gene>
<evidence type="ECO:0000256" key="9">
    <source>
        <dbReference type="ARBA" id="ARBA00022975"/>
    </source>
</evidence>